<proteinExistence type="predicted"/>
<protein>
    <recommendedName>
        <fullName evidence="1">F-box domain-containing protein</fullName>
    </recommendedName>
</protein>
<reference evidence="2 3" key="1">
    <citation type="submission" date="2017-12" db="EMBL/GenBank/DDBJ databases">
        <title>Comparative genomics of Botrytis spp.</title>
        <authorList>
            <person name="Valero-Jimenez C.A."/>
            <person name="Tapia P."/>
            <person name="Veloso J."/>
            <person name="Silva-Moreno E."/>
            <person name="Staats M."/>
            <person name="Valdes J.H."/>
            <person name="Van Kan J.A.L."/>
        </authorList>
    </citation>
    <scope>NUCLEOTIDE SEQUENCE [LARGE SCALE GENOMIC DNA]</scope>
    <source>
        <strain evidence="2 3">Bt9001</strain>
    </source>
</reference>
<dbReference type="EMBL" id="PQXH01000054">
    <property type="protein sequence ID" value="TGO14341.1"/>
    <property type="molecule type" value="Genomic_DNA"/>
</dbReference>
<name>A0A4Z1EYP8_9HELO</name>
<comment type="caution">
    <text evidence="2">The sequence shown here is derived from an EMBL/GenBank/DDBJ whole genome shotgun (WGS) entry which is preliminary data.</text>
</comment>
<dbReference type="PROSITE" id="PS50181">
    <property type="entry name" value="FBOX"/>
    <property type="match status" value="1"/>
</dbReference>
<dbReference type="Proteomes" id="UP000297777">
    <property type="component" value="Unassembled WGS sequence"/>
</dbReference>
<dbReference type="Gene3D" id="3.80.10.10">
    <property type="entry name" value="Ribonuclease Inhibitor"/>
    <property type="match status" value="1"/>
</dbReference>
<keyword evidence="3" id="KW-1185">Reference proteome</keyword>
<gene>
    <name evidence="2" type="ORF">BTUL_0054g00090</name>
</gene>
<dbReference type="AlphaFoldDB" id="A0A4Z1EYP8"/>
<evidence type="ECO:0000313" key="2">
    <source>
        <dbReference type="EMBL" id="TGO14341.1"/>
    </source>
</evidence>
<organism evidence="2 3">
    <name type="scientific">Botrytis tulipae</name>
    <dbReference type="NCBI Taxonomy" id="87230"/>
    <lineage>
        <taxon>Eukaryota</taxon>
        <taxon>Fungi</taxon>
        <taxon>Dikarya</taxon>
        <taxon>Ascomycota</taxon>
        <taxon>Pezizomycotina</taxon>
        <taxon>Leotiomycetes</taxon>
        <taxon>Helotiales</taxon>
        <taxon>Sclerotiniaceae</taxon>
        <taxon>Botrytis</taxon>
    </lineage>
</organism>
<sequence>MGILSLPEEMHTTLGEHLDVKTFACLVRVCRDFRDIFTPMLYAQWYSELMLDGPRKPDMPPLPSNISLAKEVEIRIDGEFRDWDEADFEEDSGDEEVQRYREERIVQLRKACTDHMMRIVELGAGVQTLKLIESANDDTLLHAFTEEGFRKALQACTKLKKLQMKGCLNSTIMLQQFQNLSFLELNDVNGGINGVEDIARLLSRCPHLKVLILGPTDYGSSFEPYDSHGNLRRDSKCILEYLCDYYHTISAAKPLQLRRLVLPAELIPGKPASERIDNYLEQLTNTSFITDLGFFNGLVAEDSSNSTAQFCDIDYTLLENVSSLRSLKITRIDSALRAWMDDEARNFADLRKLTVTQLYSMYDSLLDEFSMLDLPRLSELSIREVTNVPNTPNLLTPVLEKPPGYDALAPYTILDRLPGHGRSLTKLGLYLDFATQWDNFSMHLSNMNSLTYLCIGQRRSSTDGLPGPNPDPFVSPHDALCYIKLISALCPSLRYVKIAYRAWKIGAGSQASTVKLDENDEFFEECWRWRG</sequence>
<evidence type="ECO:0000259" key="1">
    <source>
        <dbReference type="PROSITE" id="PS50181"/>
    </source>
</evidence>
<evidence type="ECO:0000313" key="3">
    <source>
        <dbReference type="Proteomes" id="UP000297777"/>
    </source>
</evidence>
<accession>A0A4Z1EYP8</accession>
<dbReference type="InterPro" id="IPR032675">
    <property type="entry name" value="LRR_dom_sf"/>
</dbReference>
<feature type="domain" description="F-box" evidence="1">
    <location>
        <begin position="1"/>
        <end position="49"/>
    </location>
</feature>
<dbReference type="OrthoDB" id="3541994at2759"/>
<dbReference type="InterPro" id="IPR001810">
    <property type="entry name" value="F-box_dom"/>
</dbReference>
<dbReference type="SUPFAM" id="SSF52047">
    <property type="entry name" value="RNI-like"/>
    <property type="match status" value="1"/>
</dbReference>